<evidence type="ECO:0000256" key="1">
    <source>
        <dbReference type="ARBA" id="ARBA00004167"/>
    </source>
</evidence>
<name>A0A1M3KWI4_9BACT</name>
<dbReference type="EMBL" id="MKVH01000024">
    <property type="protein sequence ID" value="OJX56737.1"/>
    <property type="molecule type" value="Genomic_DNA"/>
</dbReference>
<dbReference type="GO" id="GO:0016020">
    <property type="term" value="C:membrane"/>
    <property type="evidence" value="ECO:0007669"/>
    <property type="project" value="UniProtKB-SubCell"/>
</dbReference>
<gene>
    <name evidence="7" type="ORF">BGO89_09375</name>
</gene>
<comment type="subcellular location">
    <subcellularLocation>
        <location evidence="1">Membrane</location>
        <topology evidence="1">Single-pass membrane protein</topology>
    </subcellularLocation>
</comment>
<dbReference type="Gene3D" id="2.40.50.100">
    <property type="match status" value="1"/>
</dbReference>
<dbReference type="STRING" id="1895771.BGO89_09375"/>
<evidence type="ECO:0000256" key="6">
    <source>
        <dbReference type="SAM" id="Phobius"/>
    </source>
</evidence>
<sequence>MSESSMFRQAALDALSSPEQLDRTLVVTKPLGWLALTGVGIAIAAALVWSVMGSIPTTVQSRGLLIREGGLHSIASLGPGAVRQFRCEIGSHVKAGDTIAIIEAPELALRQENSWLAVREADSVYRMMIGALATYQSLQKATATSQEKENRARLAAAEQRVDHARRKAESTKGLQERGLVTSATYFEELNTLLTAEQDLIAARTSTLQLESTTSDDALQKRQQLLQQEQQLRAALRTARETDLQYSLVTTVISPYDGRVVQLSSNVGQLVTNGSPLMVLEVDKAHDTPVDVVLFVPPLEGKKIEIGMDAHIVPSTVTAEESGSLIGDVLYVSEYPLDQRGMASLIENEGLLSYFGVQQEPPVEVRVRLRPNKAAPSGYTWTSGKGPDIRVTAGMVCTGSIIVKDQAPITLALPWLRRKLGLSNG</sequence>
<dbReference type="AlphaFoldDB" id="A0A1M3KWI4"/>
<evidence type="ECO:0000256" key="4">
    <source>
        <dbReference type="ARBA" id="ARBA00023136"/>
    </source>
</evidence>
<evidence type="ECO:0000313" key="7">
    <source>
        <dbReference type="EMBL" id="OJX56737.1"/>
    </source>
</evidence>
<keyword evidence="5" id="KW-0175">Coiled coil</keyword>
<keyword evidence="4 6" id="KW-0472">Membrane</keyword>
<comment type="caution">
    <text evidence="7">The sequence shown here is derived from an EMBL/GenBank/DDBJ whole genome shotgun (WGS) entry which is preliminary data.</text>
</comment>
<dbReference type="Proteomes" id="UP000184233">
    <property type="component" value="Unassembled WGS sequence"/>
</dbReference>
<dbReference type="InterPro" id="IPR022275">
    <property type="entry name" value="NHPM_bacteriocin_SS_HylD"/>
</dbReference>
<organism evidence="7 8">
    <name type="scientific">Candidatus Kapaibacterium thiocyanatum</name>
    <dbReference type="NCBI Taxonomy" id="1895771"/>
    <lineage>
        <taxon>Bacteria</taxon>
        <taxon>Pseudomonadati</taxon>
        <taxon>Candidatus Kapaibacteriota</taxon>
        <taxon>Candidatus Kapaibacteriia</taxon>
        <taxon>Candidatus Kapaibacteriales</taxon>
        <taxon>Candidatus Kapaibacteriaceae</taxon>
        <taxon>Candidatus Kapaibacterium</taxon>
    </lineage>
</organism>
<evidence type="ECO:0000256" key="2">
    <source>
        <dbReference type="ARBA" id="ARBA00022692"/>
    </source>
</evidence>
<protein>
    <submittedName>
        <fullName evidence="7">NHLP bacteriocin system secretion protein</fullName>
    </submittedName>
</protein>
<evidence type="ECO:0000256" key="3">
    <source>
        <dbReference type="ARBA" id="ARBA00022989"/>
    </source>
</evidence>
<dbReference type="PANTHER" id="PTHR30386">
    <property type="entry name" value="MEMBRANE FUSION SUBUNIT OF EMRAB-TOLC MULTIDRUG EFFLUX PUMP"/>
    <property type="match status" value="1"/>
</dbReference>
<dbReference type="Gene3D" id="1.10.287.470">
    <property type="entry name" value="Helix hairpin bin"/>
    <property type="match status" value="1"/>
</dbReference>
<evidence type="ECO:0000256" key="5">
    <source>
        <dbReference type="SAM" id="Coils"/>
    </source>
</evidence>
<accession>A0A1M3KWI4</accession>
<feature type="transmembrane region" description="Helical" evidence="6">
    <location>
        <begin position="31"/>
        <end position="52"/>
    </location>
</feature>
<proteinExistence type="predicted"/>
<keyword evidence="3 6" id="KW-1133">Transmembrane helix</keyword>
<dbReference type="NCBIfam" id="TIGR03794">
    <property type="entry name" value="NHLM_micro_HlyD"/>
    <property type="match status" value="1"/>
</dbReference>
<dbReference type="InterPro" id="IPR050739">
    <property type="entry name" value="MFP"/>
</dbReference>
<dbReference type="PANTHER" id="PTHR30386:SF26">
    <property type="entry name" value="TRANSPORT PROTEIN COMB"/>
    <property type="match status" value="1"/>
</dbReference>
<keyword evidence="2 6" id="KW-0812">Transmembrane</keyword>
<feature type="coiled-coil region" evidence="5">
    <location>
        <begin position="138"/>
        <end position="174"/>
    </location>
</feature>
<reference evidence="7 8" key="1">
    <citation type="submission" date="2016-09" db="EMBL/GenBank/DDBJ databases">
        <title>Genome-resolved meta-omics ties microbial dynamics to process performance in biotechnology for thiocyanate degradation.</title>
        <authorList>
            <person name="Kantor R.S."/>
            <person name="Huddy R.J."/>
            <person name="Iyer R."/>
            <person name="Thomas B.C."/>
            <person name="Brown C.T."/>
            <person name="Anantharaman K."/>
            <person name="Tringe S."/>
            <person name="Hettich R.L."/>
            <person name="Harrison S.T."/>
            <person name="Banfield J.F."/>
        </authorList>
    </citation>
    <scope>NUCLEOTIDE SEQUENCE [LARGE SCALE GENOMIC DNA]</scope>
    <source>
        <strain evidence="7">59-99</strain>
    </source>
</reference>
<feature type="coiled-coil region" evidence="5">
    <location>
        <begin position="214"/>
        <end position="241"/>
    </location>
</feature>
<evidence type="ECO:0000313" key="8">
    <source>
        <dbReference type="Proteomes" id="UP000184233"/>
    </source>
</evidence>